<protein>
    <submittedName>
        <fullName evidence="4">Osmotically-inducible protein Y</fullName>
    </submittedName>
</protein>
<evidence type="ECO:0000313" key="5">
    <source>
        <dbReference type="Proteomes" id="UP001432180"/>
    </source>
</evidence>
<feature type="chain" id="PRO_5045308796" evidence="2">
    <location>
        <begin position="36"/>
        <end position="284"/>
    </location>
</feature>
<dbReference type="PANTHER" id="PTHR34606">
    <property type="entry name" value="BON DOMAIN-CONTAINING PROTEIN"/>
    <property type="match status" value="1"/>
</dbReference>
<dbReference type="PANTHER" id="PTHR34606:SF4">
    <property type="entry name" value="OUTER MEMBRANE LIPOPROTEIN DOLP"/>
    <property type="match status" value="1"/>
</dbReference>
<feature type="domain" description="BON" evidence="3">
    <location>
        <begin position="132"/>
        <end position="200"/>
    </location>
</feature>
<dbReference type="SMART" id="SM00749">
    <property type="entry name" value="BON"/>
    <property type="match status" value="3"/>
</dbReference>
<proteinExistence type="predicted"/>
<dbReference type="Proteomes" id="UP001432180">
    <property type="component" value="Chromosome"/>
</dbReference>
<organism evidence="4 5">
    <name type="scientific">Thiorhodovibrio winogradskyi</name>
    <dbReference type="NCBI Taxonomy" id="77007"/>
    <lineage>
        <taxon>Bacteria</taxon>
        <taxon>Pseudomonadati</taxon>
        <taxon>Pseudomonadota</taxon>
        <taxon>Gammaproteobacteria</taxon>
        <taxon>Chromatiales</taxon>
        <taxon>Chromatiaceae</taxon>
        <taxon>Thiorhodovibrio</taxon>
    </lineage>
</organism>
<accession>A0ABZ0SDJ8</accession>
<dbReference type="Pfam" id="PF04972">
    <property type="entry name" value="BON"/>
    <property type="match status" value="3"/>
</dbReference>
<evidence type="ECO:0000256" key="2">
    <source>
        <dbReference type="SAM" id="SignalP"/>
    </source>
</evidence>
<feature type="domain" description="BON" evidence="3">
    <location>
        <begin position="49"/>
        <end position="117"/>
    </location>
</feature>
<dbReference type="InterPro" id="IPR051686">
    <property type="entry name" value="Lipoprotein_DolP"/>
</dbReference>
<feature type="signal peptide" evidence="2">
    <location>
        <begin position="1"/>
        <end position="35"/>
    </location>
</feature>
<reference evidence="4 5" key="1">
    <citation type="journal article" date="2023" name="Microorganisms">
        <title>Thiorhodovibrio frisius and Trv. litoralis spp. nov., Two Novel Members from a Clade of Fastidious Purple Sulfur Bacteria That Exhibit Unique Red-Shifted Light-Harvesting Capabilities.</title>
        <authorList>
            <person name="Methner A."/>
            <person name="Kuzyk S.B."/>
            <person name="Petersen J."/>
            <person name="Bauer S."/>
            <person name="Brinkmann H."/>
            <person name="Sichau K."/>
            <person name="Wanner G."/>
            <person name="Wolf J."/>
            <person name="Neumann-Schaal M."/>
            <person name="Henke P."/>
            <person name="Tank M."/>
            <person name="Sproer C."/>
            <person name="Bunk B."/>
            <person name="Overmann J."/>
        </authorList>
    </citation>
    <scope>NUCLEOTIDE SEQUENCE [LARGE SCALE GENOMIC DNA]</scope>
    <source>
        <strain evidence="4 5">DSM 6702</strain>
    </source>
</reference>
<keyword evidence="1 2" id="KW-0732">Signal</keyword>
<gene>
    <name evidence="4" type="primary">osmY</name>
    <name evidence="4" type="ORF">Thiowin_03460</name>
</gene>
<evidence type="ECO:0000259" key="3">
    <source>
        <dbReference type="PROSITE" id="PS50914"/>
    </source>
</evidence>
<dbReference type="InterPro" id="IPR014004">
    <property type="entry name" value="Transpt-assoc_nodulatn_dom_bac"/>
</dbReference>
<evidence type="ECO:0000256" key="1">
    <source>
        <dbReference type="ARBA" id="ARBA00022729"/>
    </source>
</evidence>
<sequence length="284" mass="30724">MTKHPLQQTTQQQKPIAALAAVLFAVAPLAAPLQAQTKLPDAGERIPGSDVALEARLITAYSLNEYLNPYDLKVDVEKGLVTLRGSVPSEVQRWLSERLARDLGIGGAIDNQLEVTAVVGDATPSDLYRLVADTNTTTRVQLRLLWNQATGDQPILVSTSDGRVRLHGTAGSERASEAALRLAKQTNGVRSVNNDIKIEQNPSAASANLTLDNTDAGIAERLRESLRFDTRVPARDIDTKVRDGAAILTGKVQTETQREQASAIANRLVGVTRVENRLRVEPQA</sequence>
<keyword evidence="5" id="KW-1185">Reference proteome</keyword>
<dbReference type="InterPro" id="IPR007055">
    <property type="entry name" value="BON_dom"/>
</dbReference>
<feature type="domain" description="BON" evidence="3">
    <location>
        <begin position="214"/>
        <end position="282"/>
    </location>
</feature>
<dbReference type="EMBL" id="CP121472">
    <property type="protein sequence ID" value="WPL18389.1"/>
    <property type="molecule type" value="Genomic_DNA"/>
</dbReference>
<dbReference type="RefSeq" id="WP_328984155.1">
    <property type="nucleotide sequence ID" value="NZ_CP121472.1"/>
</dbReference>
<evidence type="ECO:0000313" key="4">
    <source>
        <dbReference type="EMBL" id="WPL18389.1"/>
    </source>
</evidence>
<dbReference type="PROSITE" id="PS50914">
    <property type="entry name" value="BON"/>
    <property type="match status" value="3"/>
</dbReference>
<name>A0ABZ0SDJ8_9GAMM</name>
<dbReference type="Gene3D" id="3.30.1340.30">
    <property type="match status" value="3"/>
</dbReference>